<dbReference type="AlphaFoldDB" id="K0ILS6"/>
<reference evidence="1 2" key="1">
    <citation type="journal article" date="2012" name="Environ. Microbiol.">
        <title>The genome of the ammonia-oxidizing Candidatus Nitrososphaera gargensis: insights into metabolic versatility and environmental adaptations.</title>
        <authorList>
            <person name="Spang A."/>
            <person name="Poehlein A."/>
            <person name="Offre P."/>
            <person name="Zumbragel S."/>
            <person name="Haider S."/>
            <person name="Rychlik N."/>
            <person name="Nowka B."/>
            <person name="Schmeisser C."/>
            <person name="Lebedeva E.V."/>
            <person name="Rattei T."/>
            <person name="Bohm C."/>
            <person name="Schmid M."/>
            <person name="Galushko A."/>
            <person name="Hatzenpichler R."/>
            <person name="Weinmaier T."/>
            <person name="Daniel R."/>
            <person name="Schleper C."/>
            <person name="Spieck E."/>
            <person name="Streit W."/>
            <person name="Wagner M."/>
        </authorList>
    </citation>
    <scope>NUCLEOTIDE SEQUENCE [LARGE SCALE GENOMIC DNA]</scope>
    <source>
        <strain evidence="2">Ga9.2</strain>
    </source>
</reference>
<dbReference type="EMBL" id="CP002408">
    <property type="protein sequence ID" value="AFU59647.1"/>
    <property type="molecule type" value="Genomic_DNA"/>
</dbReference>
<name>K0ILS6_NITGG</name>
<sequence>MICIEIMFCRKFQLVLLVKIAKEAHGTHKVAIMSHAKHCYQRQPSSNDSIE</sequence>
<dbReference type="InParanoid" id="K0ILS6"/>
<dbReference type="KEGG" id="nga:Ngar_c27260"/>
<evidence type="ECO:0000313" key="2">
    <source>
        <dbReference type="Proteomes" id="UP000008037"/>
    </source>
</evidence>
<proteinExistence type="predicted"/>
<dbReference type="STRING" id="1237085.Ngar_c27260"/>
<organism evidence="1 2">
    <name type="scientific">Nitrososphaera gargensis (strain Ga9.2)</name>
    <dbReference type="NCBI Taxonomy" id="1237085"/>
    <lineage>
        <taxon>Archaea</taxon>
        <taxon>Nitrososphaerota</taxon>
        <taxon>Nitrososphaeria</taxon>
        <taxon>Nitrososphaerales</taxon>
        <taxon>Nitrososphaeraceae</taxon>
        <taxon>Nitrososphaera</taxon>
    </lineage>
</organism>
<evidence type="ECO:0000313" key="1">
    <source>
        <dbReference type="EMBL" id="AFU59647.1"/>
    </source>
</evidence>
<dbReference type="HOGENOM" id="CLU_3094233_0_0_2"/>
<accession>K0ILS6</accession>
<keyword evidence="2" id="KW-1185">Reference proteome</keyword>
<gene>
    <name evidence="1" type="ordered locus">Ngar_c27260</name>
</gene>
<protein>
    <submittedName>
        <fullName evidence="1">Uncharacterized protein</fullName>
    </submittedName>
</protein>
<dbReference type="BioCyc" id="CNIT1237085:G1324-2726-MONOMER"/>
<dbReference type="Proteomes" id="UP000008037">
    <property type="component" value="Chromosome"/>
</dbReference>